<sequence length="650" mass="71503">MNPATISIPAADQTPTESAASEVPPMSEESFRLLVDSVTDYAIFMLDPQGRVVTWNAGAQRIKGYRPAEIIGHSFERFYPADKVASGWPAEELRLAALHGRIEDEGWRLRQDGTRFWASVVITALRDHDGQLKGYGKVTRDLTERRLQGEVLRRSEEQFRLLVEGVKDYALYMLDPEGHVLTWNAGAAAISGYSASEVLARHFSMFFSDADAAAGLPAAELALALSTGRAEFEGQRRRKDGSLYWTHVVITPLWGAEGIHRGFAKVTRDLSPQRRLLELEQACRRMNEFIAVLAHELRNPLAPIRNAVSVIRMQPDLPEPVRKLAGMADRQALHLARLVDDLLDVGRIVTGKLSLHHDELDLREIVLSSADAVQPLMDAKHHRLRVEAPEGLHVRGDATRLAQVLHNLLVNAARYTPPGGEVSITTRRDGARCITQVRDNGQGIAAGSLERIFGLFEQEDAGARDPSDSSLGIGLTLARTMAELHGGALTAHSEGRGRGAMFELALPCQPSEPLADATLGQAAPRPHYLRVLVVDDNRDSADSMVMLLDQLGYEAYGAYDADDALRLGQEVAPTLVLLDLNLPGRDGFEIIGALRQQRPQPMCIVAMTGHGQRGDRERTREAGFDEHLTKPIELDQLLAVVTRASELIGR</sequence>
<feature type="domain" description="PAC" evidence="11">
    <location>
        <begin position="230"/>
        <end position="282"/>
    </location>
</feature>
<gene>
    <name evidence="12" type="ORF">AACH06_05360</name>
</gene>
<evidence type="ECO:0000313" key="12">
    <source>
        <dbReference type="EMBL" id="MEK8030245.1"/>
    </source>
</evidence>
<evidence type="ECO:0000259" key="10">
    <source>
        <dbReference type="PROSITE" id="PS50112"/>
    </source>
</evidence>
<dbReference type="NCBIfam" id="TIGR00229">
    <property type="entry name" value="sensory_box"/>
    <property type="match status" value="2"/>
</dbReference>
<dbReference type="PROSITE" id="PS50110">
    <property type="entry name" value="RESPONSE_REGULATORY"/>
    <property type="match status" value="1"/>
</dbReference>
<comment type="caution">
    <text evidence="12">The sequence shown here is derived from an EMBL/GenBank/DDBJ whole genome shotgun (WGS) entry which is preliminary data.</text>
</comment>
<dbReference type="PROSITE" id="PS50113">
    <property type="entry name" value="PAC"/>
    <property type="match status" value="2"/>
</dbReference>
<organism evidence="12 13">
    <name type="scientific">Ideonella lacteola</name>
    <dbReference type="NCBI Taxonomy" id="2984193"/>
    <lineage>
        <taxon>Bacteria</taxon>
        <taxon>Pseudomonadati</taxon>
        <taxon>Pseudomonadota</taxon>
        <taxon>Betaproteobacteria</taxon>
        <taxon>Burkholderiales</taxon>
        <taxon>Sphaerotilaceae</taxon>
        <taxon>Ideonella</taxon>
    </lineage>
</organism>
<keyword evidence="4" id="KW-0808">Transferase</keyword>
<comment type="catalytic activity">
    <reaction evidence="1">
        <text>ATP + protein L-histidine = ADP + protein N-phospho-L-histidine.</text>
        <dbReference type="EC" id="2.7.13.3"/>
    </reaction>
</comment>
<dbReference type="SUPFAM" id="SSF55874">
    <property type="entry name" value="ATPase domain of HSP90 chaperone/DNA topoisomerase II/histidine kinase"/>
    <property type="match status" value="1"/>
</dbReference>
<dbReference type="Pfam" id="PF13426">
    <property type="entry name" value="PAS_9"/>
    <property type="match status" value="1"/>
</dbReference>
<feature type="domain" description="Response regulatory" evidence="9">
    <location>
        <begin position="530"/>
        <end position="645"/>
    </location>
</feature>
<dbReference type="PRINTS" id="PR00344">
    <property type="entry name" value="BCTRLSENSOR"/>
</dbReference>
<evidence type="ECO:0000259" key="9">
    <source>
        <dbReference type="PROSITE" id="PS50110"/>
    </source>
</evidence>
<dbReference type="Gene3D" id="3.40.50.2300">
    <property type="match status" value="1"/>
</dbReference>
<dbReference type="PANTHER" id="PTHR43047">
    <property type="entry name" value="TWO-COMPONENT HISTIDINE PROTEIN KINASE"/>
    <property type="match status" value="1"/>
</dbReference>
<protein>
    <recommendedName>
        <fullName evidence="2">histidine kinase</fullName>
        <ecNumber evidence="2">2.7.13.3</ecNumber>
    </recommendedName>
</protein>
<name>A0ABU9BNM7_9BURK</name>
<dbReference type="InterPro" id="IPR000700">
    <property type="entry name" value="PAS-assoc_C"/>
</dbReference>
<evidence type="ECO:0000256" key="4">
    <source>
        <dbReference type="ARBA" id="ARBA00022679"/>
    </source>
</evidence>
<evidence type="ECO:0000256" key="6">
    <source>
        <dbReference type="PROSITE-ProRule" id="PRU00169"/>
    </source>
</evidence>
<evidence type="ECO:0000256" key="5">
    <source>
        <dbReference type="ARBA" id="ARBA00022777"/>
    </source>
</evidence>
<dbReference type="InterPro" id="IPR005467">
    <property type="entry name" value="His_kinase_dom"/>
</dbReference>
<dbReference type="SMART" id="SM00091">
    <property type="entry name" value="PAS"/>
    <property type="match status" value="2"/>
</dbReference>
<evidence type="ECO:0000256" key="2">
    <source>
        <dbReference type="ARBA" id="ARBA00012438"/>
    </source>
</evidence>
<feature type="modified residue" description="4-aspartylphosphate" evidence="6">
    <location>
        <position position="579"/>
    </location>
</feature>
<dbReference type="Pfam" id="PF08448">
    <property type="entry name" value="PAS_4"/>
    <property type="match status" value="1"/>
</dbReference>
<dbReference type="SUPFAM" id="SSF47384">
    <property type="entry name" value="Homodimeric domain of signal transducing histidine kinase"/>
    <property type="match status" value="1"/>
</dbReference>
<dbReference type="PANTHER" id="PTHR43047:SF72">
    <property type="entry name" value="OSMOSENSING HISTIDINE PROTEIN KINASE SLN1"/>
    <property type="match status" value="1"/>
</dbReference>
<dbReference type="Pfam" id="PF00072">
    <property type="entry name" value="Response_reg"/>
    <property type="match status" value="1"/>
</dbReference>
<evidence type="ECO:0000259" key="11">
    <source>
        <dbReference type="PROSITE" id="PS50113"/>
    </source>
</evidence>
<keyword evidence="3 6" id="KW-0597">Phosphoprotein</keyword>
<dbReference type="EC" id="2.7.13.3" evidence="2"/>
<dbReference type="InterPro" id="IPR036890">
    <property type="entry name" value="HATPase_C_sf"/>
</dbReference>
<dbReference type="SUPFAM" id="SSF55785">
    <property type="entry name" value="PYP-like sensor domain (PAS domain)"/>
    <property type="match status" value="2"/>
</dbReference>
<keyword evidence="13" id="KW-1185">Reference proteome</keyword>
<reference evidence="12 13" key="1">
    <citation type="submission" date="2024-04" db="EMBL/GenBank/DDBJ databases">
        <title>Novel species of the genus Ideonella isolated from streams.</title>
        <authorList>
            <person name="Lu H."/>
        </authorList>
    </citation>
    <scope>NUCLEOTIDE SEQUENCE [LARGE SCALE GENOMIC DNA]</scope>
    <source>
        <strain evidence="12 13">DXS29W</strain>
    </source>
</reference>
<evidence type="ECO:0000259" key="8">
    <source>
        <dbReference type="PROSITE" id="PS50109"/>
    </source>
</evidence>
<dbReference type="InterPro" id="IPR001610">
    <property type="entry name" value="PAC"/>
</dbReference>
<evidence type="ECO:0000256" key="7">
    <source>
        <dbReference type="SAM" id="MobiDB-lite"/>
    </source>
</evidence>
<dbReference type="SMART" id="SM00086">
    <property type="entry name" value="PAC"/>
    <property type="match status" value="2"/>
</dbReference>
<accession>A0ABU9BNM7</accession>
<feature type="region of interest" description="Disordered" evidence="7">
    <location>
        <begin position="1"/>
        <end position="25"/>
    </location>
</feature>
<dbReference type="InterPro" id="IPR001789">
    <property type="entry name" value="Sig_transdc_resp-reg_receiver"/>
</dbReference>
<dbReference type="PROSITE" id="PS50109">
    <property type="entry name" value="HIS_KIN"/>
    <property type="match status" value="1"/>
</dbReference>
<dbReference type="CDD" id="cd00082">
    <property type="entry name" value="HisKA"/>
    <property type="match status" value="1"/>
</dbReference>
<dbReference type="SMART" id="SM00388">
    <property type="entry name" value="HisKA"/>
    <property type="match status" value="1"/>
</dbReference>
<dbReference type="CDD" id="cd00130">
    <property type="entry name" value="PAS"/>
    <property type="match status" value="2"/>
</dbReference>
<dbReference type="InterPro" id="IPR003661">
    <property type="entry name" value="HisK_dim/P_dom"/>
</dbReference>
<evidence type="ECO:0000256" key="3">
    <source>
        <dbReference type="ARBA" id="ARBA00022553"/>
    </source>
</evidence>
<dbReference type="SMART" id="SM00448">
    <property type="entry name" value="REC"/>
    <property type="match status" value="1"/>
</dbReference>
<dbReference type="Pfam" id="PF00512">
    <property type="entry name" value="HisKA"/>
    <property type="match status" value="1"/>
</dbReference>
<dbReference type="Pfam" id="PF02518">
    <property type="entry name" value="HATPase_c"/>
    <property type="match status" value="1"/>
</dbReference>
<evidence type="ECO:0000313" key="13">
    <source>
        <dbReference type="Proteomes" id="UP001371218"/>
    </source>
</evidence>
<dbReference type="InterPro" id="IPR000014">
    <property type="entry name" value="PAS"/>
</dbReference>
<feature type="domain" description="PAS" evidence="10">
    <location>
        <begin position="27"/>
        <end position="83"/>
    </location>
</feature>
<dbReference type="InterPro" id="IPR035965">
    <property type="entry name" value="PAS-like_dom_sf"/>
</dbReference>
<dbReference type="RefSeq" id="WP_341424593.1">
    <property type="nucleotide sequence ID" value="NZ_JBBUTG010000002.1"/>
</dbReference>
<dbReference type="PROSITE" id="PS50112">
    <property type="entry name" value="PAS"/>
    <property type="match status" value="2"/>
</dbReference>
<proteinExistence type="predicted"/>
<keyword evidence="5" id="KW-0418">Kinase</keyword>
<feature type="domain" description="PAC" evidence="11">
    <location>
        <begin position="102"/>
        <end position="154"/>
    </location>
</feature>
<dbReference type="InterPro" id="IPR003594">
    <property type="entry name" value="HATPase_dom"/>
</dbReference>
<dbReference type="EMBL" id="JBBUTG010000002">
    <property type="protein sequence ID" value="MEK8030245.1"/>
    <property type="molecule type" value="Genomic_DNA"/>
</dbReference>
<feature type="domain" description="Histidine kinase" evidence="8">
    <location>
        <begin position="292"/>
        <end position="510"/>
    </location>
</feature>
<dbReference type="Gene3D" id="3.30.565.10">
    <property type="entry name" value="Histidine kinase-like ATPase, C-terminal domain"/>
    <property type="match status" value="1"/>
</dbReference>
<feature type="domain" description="PAS" evidence="10">
    <location>
        <begin position="155"/>
        <end position="201"/>
    </location>
</feature>
<dbReference type="Gene3D" id="3.30.450.20">
    <property type="entry name" value="PAS domain"/>
    <property type="match status" value="2"/>
</dbReference>
<dbReference type="InterPro" id="IPR011006">
    <property type="entry name" value="CheY-like_superfamily"/>
</dbReference>
<dbReference type="Gene3D" id="1.10.287.130">
    <property type="match status" value="1"/>
</dbReference>
<dbReference type="InterPro" id="IPR013656">
    <property type="entry name" value="PAS_4"/>
</dbReference>
<dbReference type="InterPro" id="IPR036097">
    <property type="entry name" value="HisK_dim/P_sf"/>
</dbReference>
<dbReference type="Proteomes" id="UP001371218">
    <property type="component" value="Unassembled WGS sequence"/>
</dbReference>
<evidence type="ECO:0000256" key="1">
    <source>
        <dbReference type="ARBA" id="ARBA00000085"/>
    </source>
</evidence>
<dbReference type="InterPro" id="IPR004358">
    <property type="entry name" value="Sig_transdc_His_kin-like_C"/>
</dbReference>
<dbReference type="SUPFAM" id="SSF52172">
    <property type="entry name" value="CheY-like"/>
    <property type="match status" value="1"/>
</dbReference>
<dbReference type="SMART" id="SM00387">
    <property type="entry name" value="HATPase_c"/>
    <property type="match status" value="1"/>
</dbReference>